<keyword evidence="1" id="KW-0997">Cell inner membrane</keyword>
<gene>
    <name evidence="2" type="ORF">BCM14_2907</name>
</gene>
<comment type="subcellular location">
    <subcellularLocation>
        <location evidence="1">Cell inner membrane</location>
        <topology evidence="1">Multi-pass membrane protein</topology>
    </subcellularLocation>
</comment>
<dbReference type="PANTHER" id="PTHR34300">
    <property type="entry name" value="QUEUOSINE PRECURSOR TRANSPORTER-RELATED"/>
    <property type="match status" value="1"/>
</dbReference>
<comment type="caution">
    <text evidence="2">The sequence shown here is derived from an EMBL/GenBank/DDBJ whole genome shotgun (WGS) entry which is preliminary data.</text>
</comment>
<dbReference type="AlphaFoldDB" id="A0A2T0XBG3"/>
<protein>
    <recommendedName>
        <fullName evidence="1">Probable queuosine precursor transporter</fullName>
        <shortName evidence="1">Q precursor transporter</shortName>
    </recommendedName>
</protein>
<keyword evidence="1" id="KW-1003">Cell membrane</keyword>
<comment type="similarity">
    <text evidence="1">Belongs to the vitamin uptake transporter (VUT/ECF) (TC 2.A.88) family. Q precursor transporter subfamily.</text>
</comment>
<dbReference type="PANTHER" id="PTHR34300:SF2">
    <property type="entry name" value="QUEUOSINE PRECURSOR TRANSPORTER-RELATED"/>
    <property type="match status" value="1"/>
</dbReference>
<dbReference type="RefSeq" id="WP_106228786.1">
    <property type="nucleotide sequence ID" value="NZ_PVTV01000018.1"/>
</dbReference>
<feature type="transmembrane region" description="Helical" evidence="1">
    <location>
        <begin position="120"/>
        <end position="142"/>
    </location>
</feature>
<feature type="transmembrane region" description="Helical" evidence="1">
    <location>
        <begin position="154"/>
        <end position="179"/>
    </location>
</feature>
<keyword evidence="1" id="KW-0472">Membrane</keyword>
<dbReference type="InterPro" id="IPR003744">
    <property type="entry name" value="YhhQ"/>
</dbReference>
<keyword evidence="1" id="KW-0812">Transmembrane</keyword>
<accession>A0A2T0XBG3</accession>
<proteinExistence type="inferred from homology"/>
<dbReference type="HAMAP" id="MF_02088">
    <property type="entry name" value="Q_prec_transport"/>
    <property type="match status" value="1"/>
</dbReference>
<evidence type="ECO:0000256" key="1">
    <source>
        <dbReference type="HAMAP-Rule" id="MF_02088"/>
    </source>
</evidence>
<dbReference type="EMBL" id="PVTV01000018">
    <property type="protein sequence ID" value="PRY96285.1"/>
    <property type="molecule type" value="Genomic_DNA"/>
</dbReference>
<dbReference type="Pfam" id="PF02592">
    <property type="entry name" value="Vut_1"/>
    <property type="match status" value="1"/>
</dbReference>
<sequence>MLSSVPRRQHRYYDLLVAAFVTVLLCSNIIGASKAAQIELPFFGTVVFGAGVLFFPISYLFGDIMTEVYGYAHDRRAVWCGFAALVFAAVMAFIVVHLQPAPGEYSAHLQEGLETVYGNTWRIVAGSILAFWSGSLVNSFVLAKMKIASSGRHLWFRTIGSTAVGEMVDSSFFYFLAFYGIWPTELVIKVAVTQYFLKTGWEVLATPLTYVVVNFLKRKEQEDFYDRNTNFNPFKVKV</sequence>
<evidence type="ECO:0000313" key="3">
    <source>
        <dbReference type="Proteomes" id="UP000238308"/>
    </source>
</evidence>
<dbReference type="OrthoDB" id="9805479at2"/>
<evidence type="ECO:0000313" key="2">
    <source>
        <dbReference type="EMBL" id="PRY96285.1"/>
    </source>
</evidence>
<reference evidence="2 3" key="1">
    <citation type="submission" date="2018-03" db="EMBL/GenBank/DDBJ databases">
        <title>Genomic Encyclopedia of Type Strains, Phase III (KMG-III): the genomes of soil and plant-associated and newly described type strains.</title>
        <authorList>
            <person name="Whitman W."/>
        </authorList>
    </citation>
    <scope>NUCLEOTIDE SEQUENCE [LARGE SCALE GENOMIC DNA]</scope>
    <source>
        <strain evidence="2 3">MWH-P2sevCIIIb</strain>
    </source>
</reference>
<dbReference type="NCBIfam" id="TIGR00697">
    <property type="entry name" value="queuosine precursor transporter"/>
    <property type="match status" value="1"/>
</dbReference>
<feature type="transmembrane region" description="Helical" evidence="1">
    <location>
        <begin position="199"/>
        <end position="216"/>
    </location>
</feature>
<keyword evidence="1" id="KW-0813">Transport</keyword>
<feature type="transmembrane region" description="Helical" evidence="1">
    <location>
        <begin position="12"/>
        <end position="30"/>
    </location>
</feature>
<keyword evidence="3" id="KW-1185">Reference proteome</keyword>
<organism evidence="2 3">
    <name type="scientific">Jezberella montanilacus</name>
    <dbReference type="NCBI Taxonomy" id="323426"/>
    <lineage>
        <taxon>Bacteria</taxon>
        <taxon>Pseudomonadati</taxon>
        <taxon>Pseudomonadota</taxon>
        <taxon>Betaproteobacteria</taxon>
        <taxon>Burkholderiales</taxon>
        <taxon>Alcaligenaceae</taxon>
        <taxon>Jezberella</taxon>
    </lineage>
</organism>
<feature type="transmembrane region" description="Helical" evidence="1">
    <location>
        <begin position="77"/>
        <end position="100"/>
    </location>
</feature>
<name>A0A2T0XBG3_9BURK</name>
<dbReference type="GO" id="GO:0005886">
    <property type="term" value="C:plasma membrane"/>
    <property type="evidence" value="ECO:0007669"/>
    <property type="project" value="UniProtKB-SubCell"/>
</dbReference>
<dbReference type="GO" id="GO:0022857">
    <property type="term" value="F:transmembrane transporter activity"/>
    <property type="evidence" value="ECO:0007669"/>
    <property type="project" value="UniProtKB-UniRule"/>
</dbReference>
<comment type="function">
    <text evidence="1">Involved in the import of queuosine (Q) precursors, required for Q precursor salvage.</text>
</comment>
<dbReference type="Proteomes" id="UP000238308">
    <property type="component" value="Unassembled WGS sequence"/>
</dbReference>
<keyword evidence="1" id="KW-1133">Transmembrane helix</keyword>
<feature type="transmembrane region" description="Helical" evidence="1">
    <location>
        <begin position="42"/>
        <end position="65"/>
    </location>
</feature>